<dbReference type="InterPro" id="IPR013783">
    <property type="entry name" value="Ig-like_fold"/>
</dbReference>
<protein>
    <submittedName>
        <fullName evidence="7">CD109 antigen</fullName>
    </submittedName>
</protein>
<dbReference type="InterPro" id="IPR008930">
    <property type="entry name" value="Terpenoid_cyclase/PrenylTrfase"/>
</dbReference>
<organism evidence="7 8">
    <name type="scientific">Stegodyphus mimosarum</name>
    <name type="common">African social velvet spider</name>
    <dbReference type="NCBI Taxonomy" id="407821"/>
    <lineage>
        <taxon>Eukaryota</taxon>
        <taxon>Metazoa</taxon>
        <taxon>Ecdysozoa</taxon>
        <taxon>Arthropoda</taxon>
        <taxon>Chelicerata</taxon>
        <taxon>Arachnida</taxon>
        <taxon>Araneae</taxon>
        <taxon>Araneomorphae</taxon>
        <taxon>Entelegynae</taxon>
        <taxon>Eresoidea</taxon>
        <taxon>Eresidae</taxon>
        <taxon>Stegodyphus</taxon>
    </lineage>
</organism>
<keyword evidence="3" id="KW-1015">Disulfide bond</keyword>
<dbReference type="PROSITE" id="PS00477">
    <property type="entry name" value="ALPHA_2_MACROGLOBULIN"/>
    <property type="match status" value="1"/>
</dbReference>
<evidence type="ECO:0000256" key="1">
    <source>
        <dbReference type="ARBA" id="ARBA00022729"/>
    </source>
</evidence>
<dbReference type="Pfam" id="PF07703">
    <property type="entry name" value="A2M_BRD"/>
    <property type="match status" value="1"/>
</dbReference>
<keyword evidence="8" id="KW-1185">Reference proteome</keyword>
<dbReference type="Gene3D" id="2.60.40.1930">
    <property type="match status" value="1"/>
</dbReference>
<dbReference type="SMART" id="SM01419">
    <property type="entry name" value="Thiol-ester_cl"/>
    <property type="match status" value="1"/>
</dbReference>
<dbReference type="InterPro" id="IPR011625">
    <property type="entry name" value="A2M_N_BRD"/>
</dbReference>
<keyword evidence="1" id="KW-0732">Signal</keyword>
<dbReference type="InterPro" id="IPR050473">
    <property type="entry name" value="A2M/Complement_sys"/>
</dbReference>
<accession>A0A087UT67</accession>
<evidence type="ECO:0000259" key="6">
    <source>
        <dbReference type="SMART" id="SM01361"/>
    </source>
</evidence>
<dbReference type="SMART" id="SM01361">
    <property type="entry name" value="A2M_recep"/>
    <property type="match status" value="1"/>
</dbReference>
<dbReference type="InterPro" id="IPR047565">
    <property type="entry name" value="Alpha-macroglob_thiol-ester_cl"/>
</dbReference>
<feature type="domain" description="Alpha-macroglobulin receptor-binding" evidence="6">
    <location>
        <begin position="1066"/>
        <end position="1155"/>
    </location>
</feature>
<dbReference type="GO" id="GO:0005615">
    <property type="term" value="C:extracellular space"/>
    <property type="evidence" value="ECO:0007669"/>
    <property type="project" value="InterPro"/>
</dbReference>
<feature type="non-terminal residue" evidence="7">
    <location>
        <position position="1220"/>
    </location>
</feature>
<dbReference type="Pfam" id="PF07678">
    <property type="entry name" value="TED_complement"/>
    <property type="match status" value="1"/>
</dbReference>
<dbReference type="Proteomes" id="UP000054359">
    <property type="component" value="Unassembled WGS sequence"/>
</dbReference>
<dbReference type="SMART" id="SM01359">
    <property type="entry name" value="A2M_N_2"/>
    <property type="match status" value="1"/>
</dbReference>
<name>A0A087UT67_STEMI</name>
<dbReference type="InterPro" id="IPR011626">
    <property type="entry name" value="Alpha-macroglobulin_TED"/>
</dbReference>
<dbReference type="Pfam" id="PF07677">
    <property type="entry name" value="A2M_recep"/>
    <property type="match status" value="1"/>
</dbReference>
<evidence type="ECO:0000256" key="2">
    <source>
        <dbReference type="ARBA" id="ARBA00022966"/>
    </source>
</evidence>
<dbReference type="OrthoDB" id="6510601at2759"/>
<evidence type="ECO:0000313" key="7">
    <source>
        <dbReference type="EMBL" id="KFM80556.1"/>
    </source>
</evidence>
<dbReference type="SUPFAM" id="SSF49410">
    <property type="entry name" value="Alpha-macroglobulin receptor domain"/>
    <property type="match status" value="1"/>
</dbReference>
<dbReference type="Gene3D" id="2.60.40.690">
    <property type="entry name" value="Alpha-macroglobulin, receptor-binding domain"/>
    <property type="match status" value="1"/>
</dbReference>
<dbReference type="PANTHER" id="PTHR11412">
    <property type="entry name" value="MACROGLOBULIN / COMPLEMENT"/>
    <property type="match status" value="1"/>
</dbReference>
<dbReference type="Gene3D" id="2.60.120.1540">
    <property type="match status" value="1"/>
</dbReference>
<dbReference type="OMA" id="TLHQNRY"/>
<gene>
    <name evidence="7" type="ORF">X975_16648</name>
</gene>
<evidence type="ECO:0000313" key="8">
    <source>
        <dbReference type="Proteomes" id="UP000054359"/>
    </source>
</evidence>
<dbReference type="Gene3D" id="2.20.130.20">
    <property type="match status" value="1"/>
</dbReference>
<dbReference type="InterPro" id="IPR041813">
    <property type="entry name" value="A2M_TED"/>
</dbReference>
<dbReference type="AlphaFoldDB" id="A0A087UT67"/>
<dbReference type="SMART" id="SM01360">
    <property type="entry name" value="A2M"/>
    <property type="match status" value="1"/>
</dbReference>
<dbReference type="EMBL" id="KK121473">
    <property type="protein sequence ID" value="KFM80556.1"/>
    <property type="molecule type" value="Genomic_DNA"/>
</dbReference>
<dbReference type="CDD" id="cd02897">
    <property type="entry name" value="A2M_2"/>
    <property type="match status" value="1"/>
</dbReference>
<dbReference type="Gene3D" id="2.60.40.10">
    <property type="entry name" value="Immunoglobulins"/>
    <property type="match status" value="2"/>
</dbReference>
<dbReference type="InterPro" id="IPR019742">
    <property type="entry name" value="MacrogloblnA2_CS"/>
</dbReference>
<dbReference type="STRING" id="407821.A0A087UT67"/>
<evidence type="ECO:0000259" key="5">
    <source>
        <dbReference type="SMART" id="SM01360"/>
    </source>
</evidence>
<dbReference type="InterPro" id="IPR036595">
    <property type="entry name" value="A-macroglobulin_rcpt-bd_sf"/>
</dbReference>
<dbReference type="PANTHER" id="PTHR11412:SF136">
    <property type="entry name" value="CD109 ANTIGEN"/>
    <property type="match status" value="1"/>
</dbReference>
<dbReference type="Gene3D" id="2.60.40.1940">
    <property type="match status" value="1"/>
</dbReference>
<dbReference type="SUPFAM" id="SSF48239">
    <property type="entry name" value="Terpenoid cyclases/Protein prenyltransferases"/>
    <property type="match status" value="1"/>
</dbReference>
<evidence type="ECO:0000259" key="4">
    <source>
        <dbReference type="SMART" id="SM01359"/>
    </source>
</evidence>
<feature type="domain" description="Alpha-2-macroglobulin bait region" evidence="4">
    <location>
        <begin position="198"/>
        <end position="334"/>
    </location>
</feature>
<dbReference type="Gene3D" id="1.50.10.20">
    <property type="match status" value="1"/>
</dbReference>
<dbReference type="InterPro" id="IPR009048">
    <property type="entry name" value="A-macroglobulin_rcpt-bd"/>
</dbReference>
<dbReference type="InterPro" id="IPR001599">
    <property type="entry name" value="Macroglobln_a2"/>
</dbReference>
<sequence>MYSYGKAVKGELTLTVAPRTRYNKLTVRPYESFQTKVRIDGIVMVPLNLLEDLSLRTDFFKREIEFFALVEEEETGHKYNSTNTMWIYDKEIKIELIRTSETFKPGLKYTAFLKVAKQDDTPASDGNRQLELKYGYTVREQEWRTAFYTVPSNGLVKLEFLPPNEPDVTFLNMRAVFQGQTYYLDRIDAALSPSNNFIQVSLITQNPKVQQNIEMEVNATEPINHLVYKVIGRGNIEIARTIPVPNQKVYRFNFKAPGAMAPRARVLVYYIRSTNHEIVADSVSFDVDGLFKTSITVSTNVKETQPGRSVNIRLQSAPNVLVGILGVDQGILKLKSGNDITQAEVVEDLETYDGGQVTKYRPPWYRRRRKRSLSWPGSKSAGFIFADSGAVIMTNGLLPNSGDEDLFTDNVIRIDENINNTPIQPPSELPEAVVPEGRLVIRKLYPETWLWINTTTGSDGTASISHAVPDFLSTYIITAFAVHSSDGLGIATSPSPITVYRPFFITMSLPYVVLKGEELAIQVVVFNYNNKAIQAEVTMENRKREFQFIVAGKDDINFAQQDRRTKYVTIPASDGVPVSFLIAPEKLGYIEIKVTASSSLAVDSITKALLVQPEGSTQYFNKAFLIDLRNPNSPLKRNVSTTVPRNAIPESGKIILSASGDLMGPCIKFINKLLYMPTGCGEQNLVTVVPRIIALDYLSKTNRLTAAMKDKLISDLRYGYQRQLTYKREDGSFSTFGERDRSGSTWLTAYAVRSLAQAQKYIYIDPKIVNDGMEWVIAKQSSDGSFIEPGEVHHKALQGGTENGAALTAFVLMALFESQAQDKYGQQMILAQRYIERELLSTSSPYVVSIVTYTLHLVDSPSKDRAFQMLLNMAERENDTMFWDNKESQVNTTDKQSDYWFLAPSIDIETVSYAIRTFAIRFDTAGAIPILRWLITKQNRHGGFSSTQDTVVALHAVSEIAPFITPPSSNIVIKFTYPNGQKELRISNAKSFTVEEIEVPSDVPYVELEAIGSGVGVVQVSWSFNLAVSGETPQFFLNALLDKTSTASYLQLSICSHQRERRNDTSNMAVMEVGLPSGYVADVDALPSILQIPKVKRVETQLQDTNVVIYFDRLDKEESCVTVPAHRIHKVARQRRVPVKVYDFYSQAKSARMFYRPHRTFLCDICDEDDCGEKCYKVEIQSEESPYSTNGVSTMLNMFTIFIIVTVSCCHALQIYASVI</sequence>
<dbReference type="Gene3D" id="6.20.50.160">
    <property type="match status" value="1"/>
</dbReference>
<feature type="domain" description="Alpha-2-macroglobulin" evidence="5">
    <location>
        <begin position="448"/>
        <end position="539"/>
    </location>
</feature>
<reference evidence="7 8" key="1">
    <citation type="submission" date="2013-11" db="EMBL/GenBank/DDBJ databases">
        <title>Genome sequencing of Stegodyphus mimosarum.</title>
        <authorList>
            <person name="Bechsgaard J."/>
        </authorList>
    </citation>
    <scope>NUCLEOTIDE SEQUENCE [LARGE SCALE GENOMIC DNA]</scope>
</reference>
<keyword evidence="2" id="KW-0882">Thioester bond</keyword>
<dbReference type="GO" id="GO:0004866">
    <property type="term" value="F:endopeptidase inhibitor activity"/>
    <property type="evidence" value="ECO:0007669"/>
    <property type="project" value="InterPro"/>
</dbReference>
<dbReference type="Pfam" id="PF00207">
    <property type="entry name" value="A2M"/>
    <property type="match status" value="1"/>
</dbReference>
<evidence type="ECO:0000256" key="3">
    <source>
        <dbReference type="ARBA" id="ARBA00023157"/>
    </source>
</evidence>
<proteinExistence type="predicted"/>